<keyword evidence="6" id="KW-1185">Reference proteome</keyword>
<dbReference type="PANTHER" id="PTHR33602:SF1">
    <property type="entry name" value="REGULATORY PROTEIN RECX FAMILY PROTEIN"/>
    <property type="match status" value="1"/>
</dbReference>
<dbReference type="InterPro" id="IPR036388">
    <property type="entry name" value="WH-like_DNA-bd_sf"/>
</dbReference>
<name>A0A0S4M703_9BURK</name>
<evidence type="ECO:0000313" key="6">
    <source>
        <dbReference type="Proteomes" id="UP000198651"/>
    </source>
</evidence>
<dbReference type="Proteomes" id="UP000198651">
    <property type="component" value="Chromosome I"/>
</dbReference>
<sequence>MAEDSKLFESLYQIGIKALARREHSKRELFSIFRRHTQNTTIMESVIFALIDNNILSEQRFADNVCRSKSRNYGANYVKQLLKSHGIPEHSVKEQLEKVSENEREIARNLLSKKLRQQPLMPLLKQRLFLRNKGFSQDTISDVVTYKK</sequence>
<gene>
    <name evidence="5" type="ORF">Ark11_0316</name>
</gene>
<keyword evidence="4" id="KW-0963">Cytoplasm</keyword>
<evidence type="ECO:0000256" key="4">
    <source>
        <dbReference type="ARBA" id="ARBA00022490"/>
    </source>
</evidence>
<dbReference type="Gene3D" id="1.10.10.10">
    <property type="entry name" value="Winged helix-like DNA-binding domain superfamily/Winged helix DNA-binding domain"/>
    <property type="match status" value="1"/>
</dbReference>
<evidence type="ECO:0000313" key="5">
    <source>
        <dbReference type="EMBL" id="CUT17172.1"/>
    </source>
</evidence>
<evidence type="ECO:0000256" key="2">
    <source>
        <dbReference type="ARBA" id="ARBA00009695"/>
    </source>
</evidence>
<dbReference type="InterPro" id="IPR003783">
    <property type="entry name" value="Regulatory_RecX"/>
</dbReference>
<evidence type="ECO:0000256" key="1">
    <source>
        <dbReference type="ARBA" id="ARBA00004496"/>
    </source>
</evidence>
<dbReference type="AlphaFoldDB" id="A0A0S4M703"/>
<dbReference type="GO" id="GO:0006282">
    <property type="term" value="P:regulation of DNA repair"/>
    <property type="evidence" value="ECO:0007669"/>
    <property type="project" value="InterPro"/>
</dbReference>
<dbReference type="EMBL" id="LN906597">
    <property type="protein sequence ID" value="CUT17172.1"/>
    <property type="molecule type" value="Genomic_DNA"/>
</dbReference>
<dbReference type="GO" id="GO:0005737">
    <property type="term" value="C:cytoplasm"/>
    <property type="evidence" value="ECO:0007669"/>
    <property type="project" value="UniProtKB-SubCell"/>
</dbReference>
<dbReference type="RefSeq" id="WP_092342773.1">
    <property type="nucleotide sequence ID" value="NZ_FLSL01000089.1"/>
</dbReference>
<comment type="subcellular location">
    <subcellularLocation>
        <location evidence="1">Cytoplasm</location>
    </subcellularLocation>
</comment>
<organism evidence="5 6">
    <name type="scientific">Candidatus Ichthyocystis hellenicum</name>
    <dbReference type="NCBI Taxonomy" id="1561003"/>
    <lineage>
        <taxon>Bacteria</taxon>
        <taxon>Pseudomonadati</taxon>
        <taxon>Pseudomonadota</taxon>
        <taxon>Betaproteobacteria</taxon>
        <taxon>Burkholderiales</taxon>
        <taxon>Candidatus Ichthyocystis</taxon>
    </lineage>
</organism>
<comment type="similarity">
    <text evidence="2">Belongs to the RecX family.</text>
</comment>
<evidence type="ECO:0000256" key="3">
    <source>
        <dbReference type="ARBA" id="ARBA00018111"/>
    </source>
</evidence>
<dbReference type="OrthoDB" id="7066780at2"/>
<dbReference type="PANTHER" id="PTHR33602">
    <property type="entry name" value="REGULATORY PROTEIN RECX FAMILY PROTEIN"/>
    <property type="match status" value="1"/>
</dbReference>
<reference evidence="6" key="1">
    <citation type="submission" date="2015-11" db="EMBL/GenBank/DDBJ databases">
        <authorList>
            <person name="Seth-Smith H.M.B."/>
        </authorList>
    </citation>
    <scope>NUCLEOTIDE SEQUENCE [LARGE SCALE GENOMIC DNA]</scope>
    <source>
        <strain evidence="6">2013Ark11</strain>
    </source>
</reference>
<proteinExistence type="inferred from homology"/>
<protein>
    <recommendedName>
        <fullName evidence="3">Regulatory protein RecX</fullName>
    </recommendedName>
</protein>
<accession>A0A0S4M703</accession>
<dbReference type="STRING" id="1561003.Ark11_0316"/>